<reference evidence="5 6" key="1">
    <citation type="submission" date="2016-10" db="EMBL/GenBank/DDBJ databases">
        <authorList>
            <person name="de Groot N.N."/>
        </authorList>
    </citation>
    <scope>NUCLEOTIDE SEQUENCE [LARGE SCALE GENOMIC DNA]</scope>
    <source>
        <strain evidence="5 6">DSM 25186</strain>
    </source>
</reference>
<dbReference type="InterPro" id="IPR050465">
    <property type="entry name" value="UPF0194_transport"/>
</dbReference>
<evidence type="ECO:0000256" key="2">
    <source>
        <dbReference type="ARBA" id="ARBA00023054"/>
    </source>
</evidence>
<keyword evidence="6" id="KW-1185">Reference proteome</keyword>
<feature type="coiled-coil region" evidence="3">
    <location>
        <begin position="161"/>
        <end position="199"/>
    </location>
</feature>
<name>A0A1G9URX6_9BACT</name>
<dbReference type="EMBL" id="FNFO01000017">
    <property type="protein sequence ID" value="SDM62698.1"/>
    <property type="molecule type" value="Genomic_DNA"/>
</dbReference>
<evidence type="ECO:0000259" key="4">
    <source>
        <dbReference type="Pfam" id="PF25990"/>
    </source>
</evidence>
<dbReference type="Pfam" id="PF25990">
    <property type="entry name" value="Beta-barrel_YknX"/>
    <property type="match status" value="1"/>
</dbReference>
<comment type="subcellular location">
    <subcellularLocation>
        <location evidence="1">Cell envelope</location>
    </subcellularLocation>
</comment>
<protein>
    <submittedName>
        <fullName evidence="5">HlyD family secretion protein</fullName>
    </submittedName>
</protein>
<dbReference type="Gene3D" id="2.40.30.170">
    <property type="match status" value="1"/>
</dbReference>
<proteinExistence type="predicted"/>
<keyword evidence="2 3" id="KW-0175">Coiled coil</keyword>
<dbReference type="InterPro" id="IPR058636">
    <property type="entry name" value="Beta-barrel_YknX"/>
</dbReference>
<organism evidence="5 6">
    <name type="scientific">Catalinimonas alkaloidigena</name>
    <dbReference type="NCBI Taxonomy" id="1075417"/>
    <lineage>
        <taxon>Bacteria</taxon>
        <taxon>Pseudomonadati</taxon>
        <taxon>Bacteroidota</taxon>
        <taxon>Cytophagia</taxon>
        <taxon>Cytophagales</taxon>
        <taxon>Catalimonadaceae</taxon>
        <taxon>Catalinimonas</taxon>
    </lineage>
</organism>
<dbReference type="RefSeq" id="WP_089688436.1">
    <property type="nucleotide sequence ID" value="NZ_FNFO01000017.1"/>
</dbReference>
<dbReference type="STRING" id="1075417.SAMN05421823_11759"/>
<evidence type="ECO:0000256" key="1">
    <source>
        <dbReference type="ARBA" id="ARBA00004196"/>
    </source>
</evidence>
<feature type="coiled-coil region" evidence="3">
    <location>
        <begin position="97"/>
        <end position="124"/>
    </location>
</feature>
<sequence length="425" mass="47244">MKKPFLWGGVGLVVLLGLIWLLTRTTSSAESEVLVPVTKGQFEIVVTATGELEAKNSVNIQGPAAMRAIGIWNTKIEQLVPEGTVVKKGDQIGALDRSEIGNKIREAETELQKIEAQYTQTRLDTSLTLREARDNVENLRFAVQERDLELQQSKYEPPATIRQAEISKEKAQREYEQARENYRIKRNQAIAKMQEVQASLNQVQGSLNMLKSVMGEFTIHAPEGGMVIYVREWNGEKRKVGSAVGAWDPTVATLPDLTSMISRTYVNEVDIRKIQNQQKVRIGLDAFPDKKLTGKVISVANVGEQRPNADAKVFEVTIEINESDTTLRPAMTTSNQIVAGKYDGVLHIPLECLHSQGDSISYVFKKTSIGLVRQQVLVGLTNENEAIVQQGLTENDQVYLSQPQGADKANLVMLEDKQLVSKTED</sequence>
<dbReference type="GO" id="GO:0030313">
    <property type="term" value="C:cell envelope"/>
    <property type="evidence" value="ECO:0007669"/>
    <property type="project" value="UniProtKB-SubCell"/>
</dbReference>
<feature type="domain" description="YknX-like beta-barrel" evidence="4">
    <location>
        <begin position="264"/>
        <end position="334"/>
    </location>
</feature>
<evidence type="ECO:0000313" key="6">
    <source>
        <dbReference type="Proteomes" id="UP000198510"/>
    </source>
</evidence>
<dbReference type="OrthoDB" id="1522431at2"/>
<accession>A0A1G9URX6</accession>
<gene>
    <name evidence="5" type="ORF">SAMN05421823_11759</name>
</gene>
<evidence type="ECO:0000256" key="3">
    <source>
        <dbReference type="SAM" id="Coils"/>
    </source>
</evidence>
<dbReference type="PANTHER" id="PTHR32347">
    <property type="entry name" value="EFFLUX SYSTEM COMPONENT YKNX-RELATED"/>
    <property type="match status" value="1"/>
</dbReference>
<dbReference type="AlphaFoldDB" id="A0A1G9URX6"/>
<dbReference type="Proteomes" id="UP000198510">
    <property type="component" value="Unassembled WGS sequence"/>
</dbReference>
<evidence type="ECO:0000313" key="5">
    <source>
        <dbReference type="EMBL" id="SDM62698.1"/>
    </source>
</evidence>